<name>A0A1H1PJC1_9GAMM</name>
<dbReference type="NCBIfam" id="TIGR00254">
    <property type="entry name" value="GGDEF"/>
    <property type="match status" value="1"/>
</dbReference>
<dbReference type="GO" id="GO:0052621">
    <property type="term" value="F:diguanylate cyclase activity"/>
    <property type="evidence" value="ECO:0007669"/>
    <property type="project" value="UniProtKB-EC"/>
</dbReference>
<evidence type="ECO:0000256" key="2">
    <source>
        <dbReference type="ARBA" id="ARBA00004533"/>
    </source>
</evidence>
<feature type="transmembrane region" description="Helical" evidence="5">
    <location>
        <begin position="53"/>
        <end position="73"/>
    </location>
</feature>
<dbReference type="EMBL" id="LT629736">
    <property type="protein sequence ID" value="SDS11336.1"/>
    <property type="molecule type" value="Genomic_DNA"/>
</dbReference>
<evidence type="ECO:0000313" key="8">
    <source>
        <dbReference type="Proteomes" id="UP000243207"/>
    </source>
</evidence>
<dbReference type="Proteomes" id="UP000243207">
    <property type="component" value="Chromosome I"/>
</dbReference>
<keyword evidence="5" id="KW-1133">Transmembrane helix</keyword>
<dbReference type="OrthoDB" id="9812260at2"/>
<dbReference type="EC" id="2.7.7.65" evidence="3"/>
<dbReference type="STRING" id="487184.SAMN05216421_0930"/>
<organism evidence="7 8">
    <name type="scientific">Halopseudomonas xinjiangensis</name>
    <dbReference type="NCBI Taxonomy" id="487184"/>
    <lineage>
        <taxon>Bacteria</taxon>
        <taxon>Pseudomonadati</taxon>
        <taxon>Pseudomonadota</taxon>
        <taxon>Gammaproteobacteria</taxon>
        <taxon>Pseudomonadales</taxon>
        <taxon>Pseudomonadaceae</taxon>
        <taxon>Halopseudomonas</taxon>
    </lineage>
</organism>
<dbReference type="InterPro" id="IPR029787">
    <property type="entry name" value="Nucleotide_cyclase"/>
</dbReference>
<evidence type="ECO:0000256" key="3">
    <source>
        <dbReference type="ARBA" id="ARBA00012528"/>
    </source>
</evidence>
<reference evidence="8" key="1">
    <citation type="submission" date="2016-10" db="EMBL/GenBank/DDBJ databases">
        <authorList>
            <person name="Varghese N."/>
            <person name="Submissions S."/>
        </authorList>
    </citation>
    <scope>NUCLEOTIDE SEQUENCE [LARGE SCALE GENOMIC DNA]</scope>
    <source>
        <strain evidence="8">NRRL B-51270</strain>
    </source>
</reference>
<protein>
    <recommendedName>
        <fullName evidence="3">diguanylate cyclase</fullName>
        <ecNumber evidence="3">2.7.7.65</ecNumber>
    </recommendedName>
</protein>
<evidence type="ECO:0000256" key="4">
    <source>
        <dbReference type="ARBA" id="ARBA00034247"/>
    </source>
</evidence>
<feature type="transmembrane region" description="Helical" evidence="5">
    <location>
        <begin position="130"/>
        <end position="149"/>
    </location>
</feature>
<dbReference type="PROSITE" id="PS50887">
    <property type="entry name" value="GGDEF"/>
    <property type="match status" value="1"/>
</dbReference>
<dbReference type="GO" id="GO:0043709">
    <property type="term" value="P:cell adhesion involved in single-species biofilm formation"/>
    <property type="evidence" value="ECO:0007669"/>
    <property type="project" value="TreeGrafter"/>
</dbReference>
<dbReference type="GO" id="GO:1902201">
    <property type="term" value="P:negative regulation of bacterial-type flagellum-dependent cell motility"/>
    <property type="evidence" value="ECO:0007669"/>
    <property type="project" value="TreeGrafter"/>
</dbReference>
<comment type="catalytic activity">
    <reaction evidence="4">
        <text>2 GTP = 3',3'-c-di-GMP + 2 diphosphate</text>
        <dbReference type="Rhea" id="RHEA:24898"/>
        <dbReference type="ChEBI" id="CHEBI:33019"/>
        <dbReference type="ChEBI" id="CHEBI:37565"/>
        <dbReference type="ChEBI" id="CHEBI:58805"/>
        <dbReference type="EC" id="2.7.7.65"/>
    </reaction>
</comment>
<dbReference type="CDD" id="cd01949">
    <property type="entry name" value="GGDEF"/>
    <property type="match status" value="1"/>
</dbReference>
<gene>
    <name evidence="7" type="ORF">SAMN05216421_0930</name>
</gene>
<dbReference type="SMART" id="SM00267">
    <property type="entry name" value="GGDEF"/>
    <property type="match status" value="1"/>
</dbReference>
<dbReference type="AlphaFoldDB" id="A0A1H1PJC1"/>
<dbReference type="InterPro" id="IPR050469">
    <property type="entry name" value="Diguanylate_Cyclase"/>
</dbReference>
<keyword evidence="5" id="KW-0812">Transmembrane</keyword>
<keyword evidence="8" id="KW-1185">Reference proteome</keyword>
<dbReference type="Pfam" id="PF00990">
    <property type="entry name" value="GGDEF"/>
    <property type="match status" value="1"/>
</dbReference>
<evidence type="ECO:0000259" key="6">
    <source>
        <dbReference type="PROSITE" id="PS50887"/>
    </source>
</evidence>
<feature type="transmembrane region" description="Helical" evidence="5">
    <location>
        <begin position="85"/>
        <end position="102"/>
    </location>
</feature>
<dbReference type="GO" id="GO:0005886">
    <property type="term" value="C:plasma membrane"/>
    <property type="evidence" value="ECO:0007669"/>
    <property type="project" value="UniProtKB-SubCell"/>
</dbReference>
<sequence>MVNNLAWLWSAGTQGKTSRVRRKIALTNQVAIFGCVTVLPYQLFYLVDGLSPYTGIFTVNLVFMLAYAAVLYLNYRGESTTARNLLVGSGCVHALAATVFLSSAAGGHLFYFAVAGFLALVHEQMRASRFILLPLGVGVLYCVCQFVFTPERALLTLPERYLQIMYALSVFGVLTLSAVFSYLFHREIDMAEQEMTRNNRVLEELSSTDTLTSLANRRRLDDFLERASQRLQRRFQPLSLIMCDVDHFKPYNDLLGHPAGDACLQRIADTLRDTVCRQGDLVARYGGEEFAVVLPNTDRLGAMQVAETLRLAVQDLSLPHVPGSEQQVTISLGVTSVATPATTVTPAELIRRADEALYRAKANGRNRVEFSEF</sequence>
<feature type="transmembrane region" description="Helical" evidence="5">
    <location>
        <begin position="26"/>
        <end position="47"/>
    </location>
</feature>
<dbReference type="PANTHER" id="PTHR45138:SF9">
    <property type="entry name" value="DIGUANYLATE CYCLASE DGCM-RELATED"/>
    <property type="match status" value="1"/>
</dbReference>
<dbReference type="InterPro" id="IPR000160">
    <property type="entry name" value="GGDEF_dom"/>
</dbReference>
<dbReference type="PANTHER" id="PTHR45138">
    <property type="entry name" value="REGULATORY COMPONENTS OF SENSORY TRANSDUCTION SYSTEM"/>
    <property type="match status" value="1"/>
</dbReference>
<evidence type="ECO:0000313" key="7">
    <source>
        <dbReference type="EMBL" id="SDS11336.1"/>
    </source>
</evidence>
<dbReference type="InterPro" id="IPR043128">
    <property type="entry name" value="Rev_trsase/Diguanyl_cyclase"/>
</dbReference>
<dbReference type="FunFam" id="3.30.70.270:FF:000001">
    <property type="entry name" value="Diguanylate cyclase domain protein"/>
    <property type="match status" value="1"/>
</dbReference>
<accession>A0A1H1PJC1</accession>
<evidence type="ECO:0000256" key="1">
    <source>
        <dbReference type="ARBA" id="ARBA00001946"/>
    </source>
</evidence>
<dbReference type="Gene3D" id="3.30.70.270">
    <property type="match status" value="1"/>
</dbReference>
<dbReference type="SUPFAM" id="SSF55073">
    <property type="entry name" value="Nucleotide cyclase"/>
    <property type="match status" value="1"/>
</dbReference>
<proteinExistence type="predicted"/>
<dbReference type="InterPro" id="IPR048432">
    <property type="entry name" value="MASE7"/>
</dbReference>
<feature type="transmembrane region" description="Helical" evidence="5">
    <location>
        <begin position="161"/>
        <end position="184"/>
    </location>
</feature>
<evidence type="ECO:0000256" key="5">
    <source>
        <dbReference type="SAM" id="Phobius"/>
    </source>
</evidence>
<dbReference type="RefSeq" id="WP_093392056.1">
    <property type="nucleotide sequence ID" value="NZ_LT629736.1"/>
</dbReference>
<comment type="subcellular location">
    <subcellularLocation>
        <location evidence="2">Cell inner membrane</location>
    </subcellularLocation>
</comment>
<dbReference type="Pfam" id="PF20967">
    <property type="entry name" value="MASE7"/>
    <property type="match status" value="1"/>
</dbReference>
<comment type="cofactor">
    <cofactor evidence="1">
        <name>Mg(2+)</name>
        <dbReference type="ChEBI" id="CHEBI:18420"/>
    </cofactor>
</comment>
<keyword evidence="5" id="KW-0472">Membrane</keyword>
<feature type="domain" description="GGDEF" evidence="6">
    <location>
        <begin position="236"/>
        <end position="373"/>
    </location>
</feature>